<reference evidence="2" key="1">
    <citation type="submission" date="2014-03" db="EMBL/GenBank/DDBJ databases">
        <authorList>
            <person name="Aksoy S."/>
            <person name="Warren W."/>
            <person name="Wilson R.K."/>
        </authorList>
    </citation>
    <scope>NUCLEOTIDE SEQUENCE [LARGE SCALE GENOMIC DNA]</scope>
    <source>
        <strain evidence="2">IAEA</strain>
    </source>
</reference>
<proteinExistence type="predicted"/>
<evidence type="ECO:0000313" key="2">
    <source>
        <dbReference type="Proteomes" id="UP000091820"/>
    </source>
</evidence>
<dbReference type="AlphaFoldDB" id="A0A1A9WGY5"/>
<sequence>MATYCHRLIPWSECYNIGRIKDLFQIDQKLFCSFRSGANRAGTEVTNLDEYYLVDAAIVRRMFSQLEFFSHIGLCVISHLFSVADIGLSDLHSLRQSLLLGLDLLICSHRGVDI</sequence>
<dbReference type="EnsemblMetazoa" id="GBRI019355-RA">
    <property type="protein sequence ID" value="GBRI019355-PA"/>
    <property type="gene ID" value="GBRI019355"/>
</dbReference>
<protein>
    <submittedName>
        <fullName evidence="1">Uncharacterized protein</fullName>
    </submittedName>
</protein>
<keyword evidence="2" id="KW-1185">Reference proteome</keyword>
<reference evidence="1" key="2">
    <citation type="submission" date="2020-05" db="UniProtKB">
        <authorList>
            <consortium name="EnsemblMetazoa"/>
        </authorList>
    </citation>
    <scope>IDENTIFICATION</scope>
    <source>
        <strain evidence="1">IAEA</strain>
    </source>
</reference>
<name>A0A1A9WGY5_9MUSC</name>
<evidence type="ECO:0000313" key="1">
    <source>
        <dbReference type="EnsemblMetazoa" id="GBRI019355-PA"/>
    </source>
</evidence>
<dbReference type="VEuPathDB" id="VectorBase:GBRI019355"/>
<organism evidence="1 2">
    <name type="scientific">Glossina brevipalpis</name>
    <dbReference type="NCBI Taxonomy" id="37001"/>
    <lineage>
        <taxon>Eukaryota</taxon>
        <taxon>Metazoa</taxon>
        <taxon>Ecdysozoa</taxon>
        <taxon>Arthropoda</taxon>
        <taxon>Hexapoda</taxon>
        <taxon>Insecta</taxon>
        <taxon>Pterygota</taxon>
        <taxon>Neoptera</taxon>
        <taxon>Endopterygota</taxon>
        <taxon>Diptera</taxon>
        <taxon>Brachycera</taxon>
        <taxon>Muscomorpha</taxon>
        <taxon>Hippoboscoidea</taxon>
        <taxon>Glossinidae</taxon>
        <taxon>Glossina</taxon>
    </lineage>
</organism>
<accession>A0A1A9WGY5</accession>
<dbReference type="Proteomes" id="UP000091820">
    <property type="component" value="Unassembled WGS sequence"/>
</dbReference>